<evidence type="ECO:0000256" key="2">
    <source>
        <dbReference type="ARBA" id="ARBA00006490"/>
    </source>
</evidence>
<organism evidence="11 12">
    <name type="scientific">Shewanella benthica</name>
    <dbReference type="NCBI Taxonomy" id="43661"/>
    <lineage>
        <taxon>Bacteria</taxon>
        <taxon>Pseudomonadati</taxon>
        <taxon>Pseudomonadota</taxon>
        <taxon>Gammaproteobacteria</taxon>
        <taxon>Alteromonadales</taxon>
        <taxon>Shewanellaceae</taxon>
        <taxon>Shewanella</taxon>
    </lineage>
</organism>
<dbReference type="EC" id="2.8.1.7" evidence="3"/>
<dbReference type="Pfam" id="PF00581">
    <property type="entry name" value="Rhodanese"/>
    <property type="match status" value="1"/>
</dbReference>
<dbReference type="InterPro" id="IPR015421">
    <property type="entry name" value="PyrdxlP-dep_Trfase_major"/>
</dbReference>
<dbReference type="GO" id="GO:0046872">
    <property type="term" value="F:metal ion binding"/>
    <property type="evidence" value="ECO:0007669"/>
    <property type="project" value="UniProtKB-KW"/>
</dbReference>
<dbReference type="SMART" id="SM00849">
    <property type="entry name" value="Lactamase_B"/>
    <property type="match status" value="1"/>
</dbReference>
<evidence type="ECO:0000256" key="8">
    <source>
        <dbReference type="ARBA" id="ARBA00050776"/>
    </source>
</evidence>
<keyword evidence="11" id="KW-0032">Aminotransferase</keyword>
<dbReference type="InterPro" id="IPR001763">
    <property type="entry name" value="Rhodanese-like_dom"/>
</dbReference>
<evidence type="ECO:0000256" key="6">
    <source>
        <dbReference type="ARBA" id="ARBA00023004"/>
    </source>
</evidence>
<accession>A0A330M8I2</accession>
<evidence type="ECO:0000256" key="5">
    <source>
        <dbReference type="ARBA" id="ARBA00022898"/>
    </source>
</evidence>
<evidence type="ECO:0000256" key="7">
    <source>
        <dbReference type="ARBA" id="ARBA00023014"/>
    </source>
</evidence>
<dbReference type="Pfam" id="PF00266">
    <property type="entry name" value="Aminotran_5"/>
    <property type="match status" value="1"/>
</dbReference>
<dbReference type="InterPro" id="IPR015422">
    <property type="entry name" value="PyrdxlP-dep_Trfase_small"/>
</dbReference>
<dbReference type="CDD" id="cd00158">
    <property type="entry name" value="RHOD"/>
    <property type="match status" value="1"/>
</dbReference>
<dbReference type="KEGG" id="sbk:SHEWBE_4452"/>
<comment type="catalytic activity">
    <reaction evidence="8">
        <text>(sulfur carrier)-H + L-cysteine = (sulfur carrier)-SH + L-alanine</text>
        <dbReference type="Rhea" id="RHEA:43892"/>
        <dbReference type="Rhea" id="RHEA-COMP:14737"/>
        <dbReference type="Rhea" id="RHEA-COMP:14739"/>
        <dbReference type="ChEBI" id="CHEBI:29917"/>
        <dbReference type="ChEBI" id="CHEBI:35235"/>
        <dbReference type="ChEBI" id="CHEBI:57972"/>
        <dbReference type="ChEBI" id="CHEBI:64428"/>
        <dbReference type="EC" id="2.8.1.7"/>
    </reaction>
</comment>
<evidence type="ECO:0000256" key="9">
    <source>
        <dbReference type="RuleBase" id="RU004504"/>
    </source>
</evidence>
<dbReference type="PANTHER" id="PTHR11601:SF34">
    <property type="entry name" value="CYSTEINE DESULFURASE"/>
    <property type="match status" value="1"/>
</dbReference>
<dbReference type="Pfam" id="PF00753">
    <property type="entry name" value="Lactamase_B"/>
    <property type="match status" value="1"/>
</dbReference>
<dbReference type="GO" id="GO:0031071">
    <property type="term" value="F:cysteine desulfurase activity"/>
    <property type="evidence" value="ECO:0007669"/>
    <property type="project" value="UniProtKB-EC"/>
</dbReference>
<dbReference type="GO" id="GO:0051536">
    <property type="term" value="F:iron-sulfur cluster binding"/>
    <property type="evidence" value="ECO:0007669"/>
    <property type="project" value="UniProtKB-KW"/>
</dbReference>
<dbReference type="Gene3D" id="3.40.640.10">
    <property type="entry name" value="Type I PLP-dependent aspartate aminotransferase-like (Major domain)"/>
    <property type="match status" value="1"/>
</dbReference>
<keyword evidence="6" id="KW-0408">Iron</keyword>
<dbReference type="SUPFAM" id="SSF53383">
    <property type="entry name" value="PLP-dependent transferases"/>
    <property type="match status" value="1"/>
</dbReference>
<reference evidence="12" key="1">
    <citation type="submission" date="2018-06" db="EMBL/GenBank/DDBJ databases">
        <authorList>
            <person name="Cea G.-C."/>
            <person name="William W."/>
        </authorList>
    </citation>
    <scope>NUCLEOTIDE SEQUENCE [LARGE SCALE GENOMIC DNA]</scope>
    <source>
        <strain evidence="12">DB21MT-2</strain>
    </source>
</reference>
<gene>
    <name evidence="11" type="ORF">SHEWBE_4452</name>
</gene>
<dbReference type="InterPro" id="IPR001279">
    <property type="entry name" value="Metallo-B-lactamas"/>
</dbReference>
<keyword evidence="11" id="KW-0808">Transferase</keyword>
<dbReference type="AlphaFoldDB" id="A0A330M8I2"/>
<dbReference type="InterPro" id="IPR000192">
    <property type="entry name" value="Aminotrans_V_dom"/>
</dbReference>
<keyword evidence="5" id="KW-0663">Pyridoxal phosphate</keyword>
<dbReference type="SUPFAM" id="SSF56281">
    <property type="entry name" value="Metallo-hydrolase/oxidoreductase"/>
    <property type="match status" value="1"/>
</dbReference>
<feature type="domain" description="Rhodanese" evidence="10">
    <location>
        <begin position="699"/>
        <end position="789"/>
    </location>
</feature>
<dbReference type="PANTHER" id="PTHR11601">
    <property type="entry name" value="CYSTEINE DESULFURYLASE FAMILY MEMBER"/>
    <property type="match status" value="1"/>
</dbReference>
<dbReference type="EMBL" id="LS483452">
    <property type="protein sequence ID" value="SQH78412.1"/>
    <property type="molecule type" value="Genomic_DNA"/>
</dbReference>
<evidence type="ECO:0000313" key="11">
    <source>
        <dbReference type="EMBL" id="SQH78412.1"/>
    </source>
</evidence>
<evidence type="ECO:0000256" key="1">
    <source>
        <dbReference type="ARBA" id="ARBA00001933"/>
    </source>
</evidence>
<evidence type="ECO:0000259" key="10">
    <source>
        <dbReference type="PROSITE" id="PS50206"/>
    </source>
</evidence>
<dbReference type="PROSITE" id="PS00595">
    <property type="entry name" value="AA_TRANSFER_CLASS_5"/>
    <property type="match status" value="1"/>
</dbReference>
<protein>
    <recommendedName>
        <fullName evidence="3">cysteine desulfurase</fullName>
        <ecNumber evidence="3">2.8.1.7</ecNumber>
    </recommendedName>
</protein>
<dbReference type="GO" id="GO:0008483">
    <property type="term" value="F:transaminase activity"/>
    <property type="evidence" value="ECO:0007669"/>
    <property type="project" value="UniProtKB-KW"/>
</dbReference>
<keyword evidence="4" id="KW-0479">Metal-binding</keyword>
<dbReference type="Gene3D" id="3.60.15.10">
    <property type="entry name" value="Ribonuclease Z/Hydroxyacylglutathione hydrolase-like"/>
    <property type="match status" value="1"/>
</dbReference>
<comment type="similarity">
    <text evidence="2">Belongs to the class-V pyridoxal-phosphate-dependent aminotransferase family. NifS/IscS subfamily.</text>
</comment>
<name>A0A330M8I2_9GAMM</name>
<dbReference type="InterPro" id="IPR020578">
    <property type="entry name" value="Aminotrans_V_PyrdxlP_BS"/>
</dbReference>
<dbReference type="SUPFAM" id="SSF52821">
    <property type="entry name" value="Rhodanese/Cell cycle control phosphatase"/>
    <property type="match status" value="1"/>
</dbReference>
<dbReference type="Gene3D" id="3.90.1150.10">
    <property type="entry name" value="Aspartate Aminotransferase, domain 1"/>
    <property type="match status" value="1"/>
</dbReference>
<evidence type="ECO:0000256" key="3">
    <source>
        <dbReference type="ARBA" id="ARBA00012239"/>
    </source>
</evidence>
<comment type="cofactor">
    <cofactor evidence="1 9">
        <name>pyridoxal 5'-phosphate</name>
        <dbReference type="ChEBI" id="CHEBI:597326"/>
    </cofactor>
</comment>
<dbReference type="Gene3D" id="3.40.250.10">
    <property type="entry name" value="Rhodanese-like domain"/>
    <property type="match status" value="1"/>
</dbReference>
<keyword evidence="7" id="KW-0411">Iron-sulfur</keyword>
<dbReference type="Gene3D" id="1.10.260.50">
    <property type="match status" value="1"/>
</dbReference>
<dbReference type="PROSITE" id="PS50206">
    <property type="entry name" value="RHODANESE_3"/>
    <property type="match status" value="1"/>
</dbReference>
<dbReference type="Proteomes" id="UP000250123">
    <property type="component" value="Chromosome SHEWBE"/>
</dbReference>
<dbReference type="InterPro" id="IPR036866">
    <property type="entry name" value="RibonucZ/Hydroxyglut_hydro"/>
</dbReference>
<dbReference type="SMART" id="SM00450">
    <property type="entry name" value="RHOD"/>
    <property type="match status" value="1"/>
</dbReference>
<dbReference type="InterPro" id="IPR036873">
    <property type="entry name" value="Rhodanese-like_dom_sf"/>
</dbReference>
<sequence>MSVFYQVCIEHLYNEKPNNKTSALMSQTAHLSQIYLDANATTPVLPQAAQAALKAMEELFGNPSSSHITGLQAKNLMEQTRQRAKLLLGTGEGKLIFTSGATEGIQTGILSALIEARENIEPGKKYAILYGATEHKAVPNSLQHWNNILGLNAEIKAIPVDSLGNLDLEFIAREVPHALMICTMAVNNETGVYQDLKRLEQTIRDHNADIFWMVDCVQALGKRPLKLSETSIDYAPFSGHKLYAPKGIGFLYIRDTAPFTPIIAGGGQEGGLRSGTENLPGFAALNVIFEMLLDHDNSCFSTAETLEQYRQQLASSLTAAFPEIVFNHSFDNSIATTLNFAVPGFSSKEIMDLFDAANIRVSSGSACSAKVTRSFVLDAMGLPAWQSESAIRLSFGPAMTQTEVDAACDRIQLAASALTHGCLMLDDTQLSEARAPLDGLVQLRGGASCTWIYADKKTKQALIIDPLPELEKRINTLLECQQLTPIAIIDTHGHGDHISCRVALAQKHLKQQKCDHLGWPESSVKIQIDGLALDMIKLGELSLVKVASPGHTDDSISLLLTSDITQLKSSTRFAFCGDTVLMGSLGRTDFESSSSNKMFHSLKQLEQLIGPNTLLCASHDYNNEFTTSLTAEMMRNSLLNDVLKGQITESQFVSRKANLDASLNDEVGTEIMCGAYTSDCQKLAIKEYDASSLKLELAQSNKIKLVDIREPHEYVLQHSLGIETVETTKSINVPMTRLVQFIQQHQADKTSEWVLVCRSGSRSLVVAQAMQRLGFNNIAHLKGGYALSR</sequence>
<proteinExistence type="inferred from homology"/>
<dbReference type="InterPro" id="IPR015424">
    <property type="entry name" value="PyrdxlP-dep_Trfase"/>
</dbReference>
<evidence type="ECO:0000313" key="12">
    <source>
        <dbReference type="Proteomes" id="UP000250123"/>
    </source>
</evidence>
<evidence type="ECO:0000256" key="4">
    <source>
        <dbReference type="ARBA" id="ARBA00022723"/>
    </source>
</evidence>